<feature type="region of interest" description="Disordered" evidence="11">
    <location>
        <begin position="1"/>
        <end position="22"/>
    </location>
</feature>
<dbReference type="PANTHER" id="PTHR45436">
    <property type="entry name" value="SENSOR HISTIDINE KINASE YKOH"/>
    <property type="match status" value="1"/>
</dbReference>
<feature type="transmembrane region" description="Helical" evidence="12">
    <location>
        <begin position="43"/>
        <end position="70"/>
    </location>
</feature>
<evidence type="ECO:0000256" key="10">
    <source>
        <dbReference type="ARBA" id="ARBA00023136"/>
    </source>
</evidence>
<dbReference type="Gene3D" id="1.10.287.130">
    <property type="match status" value="1"/>
</dbReference>
<keyword evidence="5" id="KW-0808">Transferase</keyword>
<dbReference type="Gene3D" id="3.30.565.10">
    <property type="entry name" value="Histidine kinase-like ATPase, C-terminal domain"/>
    <property type="match status" value="1"/>
</dbReference>
<protein>
    <recommendedName>
        <fullName evidence="3">histidine kinase</fullName>
        <ecNumber evidence="3">2.7.13.3</ecNumber>
    </recommendedName>
</protein>
<dbReference type="GO" id="GO:0005524">
    <property type="term" value="F:ATP binding"/>
    <property type="evidence" value="ECO:0007669"/>
    <property type="project" value="UniProtKB-KW"/>
</dbReference>
<dbReference type="SUPFAM" id="SSF55874">
    <property type="entry name" value="ATPase domain of HSP90 chaperone/DNA topoisomerase II/histidine kinase"/>
    <property type="match status" value="1"/>
</dbReference>
<dbReference type="CDD" id="cd00082">
    <property type="entry name" value="HisKA"/>
    <property type="match status" value="1"/>
</dbReference>
<keyword evidence="15" id="KW-0067">ATP-binding</keyword>
<dbReference type="InterPro" id="IPR050428">
    <property type="entry name" value="TCS_sensor_his_kinase"/>
</dbReference>
<dbReference type="Pfam" id="PF00672">
    <property type="entry name" value="HAMP"/>
    <property type="match status" value="1"/>
</dbReference>
<dbReference type="InterPro" id="IPR036097">
    <property type="entry name" value="HisK_dim/P_sf"/>
</dbReference>
<evidence type="ECO:0000256" key="8">
    <source>
        <dbReference type="ARBA" id="ARBA00022989"/>
    </source>
</evidence>
<evidence type="ECO:0000313" key="16">
    <source>
        <dbReference type="Proteomes" id="UP001082899"/>
    </source>
</evidence>
<dbReference type="InterPro" id="IPR005467">
    <property type="entry name" value="His_kinase_dom"/>
</dbReference>
<evidence type="ECO:0000256" key="1">
    <source>
        <dbReference type="ARBA" id="ARBA00000085"/>
    </source>
</evidence>
<feature type="compositionally biased region" description="Basic and acidic residues" evidence="11">
    <location>
        <begin position="1"/>
        <end position="13"/>
    </location>
</feature>
<dbReference type="PROSITE" id="PS50109">
    <property type="entry name" value="HIS_KIN"/>
    <property type="match status" value="1"/>
</dbReference>
<evidence type="ECO:0000256" key="3">
    <source>
        <dbReference type="ARBA" id="ARBA00012438"/>
    </source>
</evidence>
<keyword evidence="8 12" id="KW-1133">Transmembrane helix</keyword>
<dbReference type="PANTHER" id="PTHR45436:SF5">
    <property type="entry name" value="SENSOR HISTIDINE KINASE TRCS"/>
    <property type="match status" value="1"/>
</dbReference>
<dbReference type="Pfam" id="PF02518">
    <property type="entry name" value="HATPase_c"/>
    <property type="match status" value="1"/>
</dbReference>
<keyword evidence="6 12" id="KW-0812">Transmembrane</keyword>
<dbReference type="PRINTS" id="PR00344">
    <property type="entry name" value="BCTRLSENSOR"/>
</dbReference>
<evidence type="ECO:0000256" key="12">
    <source>
        <dbReference type="SAM" id="Phobius"/>
    </source>
</evidence>
<comment type="catalytic activity">
    <reaction evidence="1">
        <text>ATP + protein L-histidine = ADP + protein N-phospho-L-histidine.</text>
        <dbReference type="EC" id="2.7.13.3"/>
    </reaction>
</comment>
<evidence type="ECO:0000256" key="2">
    <source>
        <dbReference type="ARBA" id="ARBA00004370"/>
    </source>
</evidence>
<dbReference type="CDD" id="cd06225">
    <property type="entry name" value="HAMP"/>
    <property type="match status" value="1"/>
</dbReference>
<organism evidence="15 16">
    <name type="scientific">Robbsia betulipollinis</name>
    <dbReference type="NCBI Taxonomy" id="2981849"/>
    <lineage>
        <taxon>Bacteria</taxon>
        <taxon>Pseudomonadati</taxon>
        <taxon>Pseudomonadota</taxon>
        <taxon>Betaproteobacteria</taxon>
        <taxon>Burkholderiales</taxon>
        <taxon>Burkholderiaceae</taxon>
        <taxon>Robbsia</taxon>
    </lineage>
</organism>
<proteinExistence type="predicted"/>
<sequence length="622" mass="66504">MDSHASDLREHRAPSVSPTAAGGGRRIGAALLKRRYRRPRAKVRFSITMKMFLAVLVACLVISLTMGYAIRVSFENGFLRYVRARDAGRVQAVSARAQLAYAAHGGNWDFLRGHPDAWIALLDAAQDDLRRQDAAEAEVSKHASWRDFPGSGTVHHLLDGLAGEPQHGPHWSMRMPRPNANATGLPSDLVVEPPRDPAAAVAQLATTASSAASQPLTAPLWDGGLPPFAPPGNAGTPPGTSMGPMGPPRHEGLRPPATLLDSDKVLVASNVDGSLMNGGLEPIVYQGRTIGWLSAGGPNMLSDAADIAFQEQQMRAALQIAGVSVVLAALVALLLARVILAPVKRLMAATHRLASGDFTARVPAGRRDELDRLAGDFNVLADSLQTTQRSRRDFIADISHELRTPLAVLRSELEAIEDGVHAFDRESLTSLQTEVTLLNTIIEDLYELSLSDVGALRYHKEPVDIGALTAAAVDGFREPYKAKQLTLRLTLPEPDGPSSAARPFEVDPGRFMQLLKNLLQNSLRYTDAGGEVHVLISVADDGWRLDVHDSEPGVPAAALPRLFDRLYRVDASRSRQSGGAGLGLALCRAIVAAHGGAIDASPSPLGGVRIVAHFPVESAEPH</sequence>
<keyword evidence="7" id="KW-0418">Kinase</keyword>
<dbReference type="InterPro" id="IPR003594">
    <property type="entry name" value="HATPase_dom"/>
</dbReference>
<feature type="domain" description="HAMP" evidence="14">
    <location>
        <begin position="337"/>
        <end position="389"/>
    </location>
</feature>
<feature type="compositionally biased region" description="Low complexity" evidence="11">
    <location>
        <begin position="231"/>
        <end position="244"/>
    </location>
</feature>
<dbReference type="InterPro" id="IPR004358">
    <property type="entry name" value="Sig_transdc_His_kin-like_C"/>
</dbReference>
<dbReference type="Proteomes" id="UP001082899">
    <property type="component" value="Unassembled WGS sequence"/>
</dbReference>
<evidence type="ECO:0000256" key="4">
    <source>
        <dbReference type="ARBA" id="ARBA00022553"/>
    </source>
</evidence>
<comment type="caution">
    <text evidence="15">The sequence shown here is derived from an EMBL/GenBank/DDBJ whole genome shotgun (WGS) entry which is preliminary data.</text>
</comment>
<evidence type="ECO:0000256" key="6">
    <source>
        <dbReference type="ARBA" id="ARBA00022692"/>
    </source>
</evidence>
<keyword evidence="16" id="KW-1185">Reference proteome</keyword>
<feature type="transmembrane region" description="Helical" evidence="12">
    <location>
        <begin position="316"/>
        <end position="340"/>
    </location>
</feature>
<comment type="subcellular location">
    <subcellularLocation>
        <location evidence="2">Membrane</location>
    </subcellularLocation>
</comment>
<dbReference type="SUPFAM" id="SSF158472">
    <property type="entry name" value="HAMP domain-like"/>
    <property type="match status" value="1"/>
</dbReference>
<dbReference type="SMART" id="SM00388">
    <property type="entry name" value="HisKA"/>
    <property type="match status" value="1"/>
</dbReference>
<feature type="region of interest" description="Disordered" evidence="11">
    <location>
        <begin position="213"/>
        <end position="255"/>
    </location>
</feature>
<dbReference type="EC" id="2.7.13.3" evidence="3"/>
<evidence type="ECO:0000259" key="13">
    <source>
        <dbReference type="PROSITE" id="PS50109"/>
    </source>
</evidence>
<evidence type="ECO:0000256" key="9">
    <source>
        <dbReference type="ARBA" id="ARBA00023012"/>
    </source>
</evidence>
<keyword evidence="10 12" id="KW-0472">Membrane</keyword>
<dbReference type="Gene3D" id="6.10.340.10">
    <property type="match status" value="1"/>
</dbReference>
<keyword evidence="15" id="KW-0547">Nucleotide-binding</keyword>
<dbReference type="RefSeq" id="WP_267845277.1">
    <property type="nucleotide sequence ID" value="NZ_JAPMXC010000001.1"/>
</dbReference>
<dbReference type="PROSITE" id="PS50885">
    <property type="entry name" value="HAMP"/>
    <property type="match status" value="1"/>
</dbReference>
<dbReference type="InterPro" id="IPR003661">
    <property type="entry name" value="HisK_dim/P_dom"/>
</dbReference>
<evidence type="ECO:0000256" key="5">
    <source>
        <dbReference type="ARBA" id="ARBA00022679"/>
    </source>
</evidence>
<dbReference type="InterPro" id="IPR036890">
    <property type="entry name" value="HATPase_C_sf"/>
</dbReference>
<reference evidence="15" key="1">
    <citation type="submission" date="2022-11" db="EMBL/GenBank/DDBJ databases">
        <title>Robbsia betulipollinis sp. nov., isolated from pollen of birch (Betula pendula).</title>
        <authorList>
            <person name="Shi H."/>
            <person name="Ambika Manirajan B."/>
            <person name="Ratering S."/>
            <person name="Geissler-Plaum R."/>
            <person name="Schnell S."/>
        </authorList>
    </citation>
    <scope>NUCLEOTIDE SEQUENCE</scope>
    <source>
        <strain evidence="15">Bb-Pol-6</strain>
    </source>
</reference>
<keyword evidence="9" id="KW-0902">Two-component regulatory system</keyword>
<dbReference type="Pfam" id="PF00512">
    <property type="entry name" value="HisKA"/>
    <property type="match status" value="1"/>
</dbReference>
<dbReference type="SMART" id="SM00387">
    <property type="entry name" value="HATPase_c"/>
    <property type="match status" value="1"/>
</dbReference>
<dbReference type="SMART" id="SM00304">
    <property type="entry name" value="HAMP"/>
    <property type="match status" value="1"/>
</dbReference>
<gene>
    <name evidence="15" type="ORF">OVY01_02095</name>
</gene>
<keyword evidence="4" id="KW-0597">Phosphoprotein</keyword>
<evidence type="ECO:0000256" key="11">
    <source>
        <dbReference type="SAM" id="MobiDB-lite"/>
    </source>
</evidence>
<evidence type="ECO:0000256" key="7">
    <source>
        <dbReference type="ARBA" id="ARBA00022777"/>
    </source>
</evidence>
<evidence type="ECO:0000313" key="15">
    <source>
        <dbReference type="EMBL" id="MCY0386053.1"/>
    </source>
</evidence>
<evidence type="ECO:0000259" key="14">
    <source>
        <dbReference type="PROSITE" id="PS50885"/>
    </source>
</evidence>
<dbReference type="InterPro" id="IPR003660">
    <property type="entry name" value="HAMP_dom"/>
</dbReference>
<accession>A0ABT3ZHP5</accession>
<name>A0ABT3ZHP5_9BURK</name>
<feature type="domain" description="Histidine kinase" evidence="13">
    <location>
        <begin position="397"/>
        <end position="618"/>
    </location>
</feature>
<dbReference type="SUPFAM" id="SSF47384">
    <property type="entry name" value="Homodimeric domain of signal transducing histidine kinase"/>
    <property type="match status" value="1"/>
</dbReference>
<dbReference type="EMBL" id="JAPMXC010000001">
    <property type="protein sequence ID" value="MCY0386053.1"/>
    <property type="molecule type" value="Genomic_DNA"/>
</dbReference>
<feature type="region of interest" description="Disordered" evidence="11">
    <location>
        <begin position="156"/>
        <end position="193"/>
    </location>
</feature>